<keyword evidence="6" id="KW-0131">Cell cycle</keyword>
<dbReference type="InterPro" id="IPR019734">
    <property type="entry name" value="TPR_rpt"/>
</dbReference>
<dbReference type="GO" id="GO:0005680">
    <property type="term" value="C:anaphase-promoting complex"/>
    <property type="evidence" value="ECO:0000318"/>
    <property type="project" value="GO_Central"/>
</dbReference>
<keyword evidence="3" id="KW-0498">Mitosis</keyword>
<evidence type="ECO:0000256" key="2">
    <source>
        <dbReference type="ARBA" id="ARBA00022737"/>
    </source>
</evidence>
<accession>A0A078J378</accession>
<feature type="domain" description="Cdc23" evidence="8">
    <location>
        <begin position="7"/>
        <end position="277"/>
    </location>
</feature>
<dbReference type="OMA" id="HWMKLFW"/>
<dbReference type="GO" id="GO:0016567">
    <property type="term" value="P:protein ubiquitination"/>
    <property type="evidence" value="ECO:0000318"/>
    <property type="project" value="GO_Central"/>
</dbReference>
<dbReference type="Gramene" id="CDY58070">
    <property type="protein sequence ID" value="CDY58070"/>
    <property type="gene ID" value="GSBRNA2T00023052001"/>
</dbReference>
<proteinExistence type="predicted"/>
<evidence type="ECO:0000256" key="3">
    <source>
        <dbReference type="ARBA" id="ARBA00022776"/>
    </source>
</evidence>
<feature type="repeat" description="TPR" evidence="7">
    <location>
        <begin position="323"/>
        <end position="356"/>
    </location>
</feature>
<evidence type="ECO:0000256" key="6">
    <source>
        <dbReference type="ARBA" id="ARBA00023306"/>
    </source>
</evidence>
<dbReference type="EMBL" id="LK033632">
    <property type="protein sequence ID" value="CDY58070.1"/>
    <property type="molecule type" value="Genomic_DNA"/>
</dbReference>
<dbReference type="GO" id="GO:0045842">
    <property type="term" value="P:positive regulation of mitotic metaphase/anaphase transition"/>
    <property type="evidence" value="ECO:0000318"/>
    <property type="project" value="GO_Central"/>
</dbReference>
<dbReference type="Pfam" id="PF13181">
    <property type="entry name" value="TPR_8"/>
    <property type="match status" value="1"/>
</dbReference>
<evidence type="ECO:0000256" key="1">
    <source>
        <dbReference type="ARBA" id="ARBA00022618"/>
    </source>
</evidence>
<evidence type="ECO:0000313" key="9">
    <source>
        <dbReference type="EMBL" id="CDY58070.1"/>
    </source>
</evidence>
<keyword evidence="1" id="KW-0132">Cell division</keyword>
<dbReference type="PROSITE" id="PS50005">
    <property type="entry name" value="TPR"/>
    <property type="match status" value="1"/>
</dbReference>
<keyword evidence="10" id="KW-1185">Reference proteome</keyword>
<keyword evidence="5 7" id="KW-0802">TPR repeat</keyword>
<dbReference type="SMART" id="SM00028">
    <property type="entry name" value="TPR"/>
    <property type="match status" value="4"/>
</dbReference>
<dbReference type="AlphaFoldDB" id="A0A078J378"/>
<dbReference type="PANTHER" id="PTHR12558">
    <property type="entry name" value="CELL DIVISION CYCLE 16,23,27"/>
    <property type="match status" value="1"/>
</dbReference>
<dbReference type="GO" id="GO:0031145">
    <property type="term" value="P:anaphase-promoting complex-dependent catabolic process"/>
    <property type="evidence" value="ECO:0000318"/>
    <property type="project" value="GO_Central"/>
</dbReference>
<evidence type="ECO:0000256" key="7">
    <source>
        <dbReference type="PROSITE-ProRule" id="PRU00339"/>
    </source>
</evidence>
<evidence type="ECO:0000256" key="5">
    <source>
        <dbReference type="ARBA" id="ARBA00022803"/>
    </source>
</evidence>
<keyword evidence="4" id="KW-0833">Ubl conjugation pathway</keyword>
<organism evidence="9 10">
    <name type="scientific">Brassica napus</name>
    <name type="common">Rape</name>
    <dbReference type="NCBI Taxonomy" id="3708"/>
    <lineage>
        <taxon>Eukaryota</taxon>
        <taxon>Viridiplantae</taxon>
        <taxon>Streptophyta</taxon>
        <taxon>Embryophyta</taxon>
        <taxon>Tracheophyta</taxon>
        <taxon>Spermatophyta</taxon>
        <taxon>Magnoliopsida</taxon>
        <taxon>eudicotyledons</taxon>
        <taxon>Gunneridae</taxon>
        <taxon>Pentapetalae</taxon>
        <taxon>rosids</taxon>
        <taxon>malvids</taxon>
        <taxon>Brassicales</taxon>
        <taxon>Brassicaceae</taxon>
        <taxon>Brassiceae</taxon>
        <taxon>Brassica</taxon>
    </lineage>
</organism>
<dbReference type="GO" id="GO:0051301">
    <property type="term" value="P:cell division"/>
    <property type="evidence" value="ECO:0000318"/>
    <property type="project" value="GO_Central"/>
</dbReference>
<evidence type="ECO:0000256" key="4">
    <source>
        <dbReference type="ARBA" id="ARBA00022786"/>
    </source>
</evidence>
<dbReference type="Gene3D" id="1.25.40.10">
    <property type="entry name" value="Tetratricopeptide repeat domain"/>
    <property type="match status" value="2"/>
</dbReference>
<dbReference type="InterPro" id="IPR011990">
    <property type="entry name" value="TPR-like_helical_dom_sf"/>
</dbReference>
<evidence type="ECO:0000259" key="8">
    <source>
        <dbReference type="Pfam" id="PF04049"/>
    </source>
</evidence>
<protein>
    <submittedName>
        <fullName evidence="9">BnaAnng14950D protein</fullName>
    </submittedName>
</protein>
<evidence type="ECO:0000313" key="10">
    <source>
        <dbReference type="Proteomes" id="UP000028999"/>
    </source>
</evidence>
<dbReference type="STRING" id="3708.A0A078J378"/>
<dbReference type="PANTHER" id="PTHR12558:SF10">
    <property type="entry name" value="CELL DIVISION CYCLE PROTEIN 23 HOMOLOG"/>
    <property type="match status" value="1"/>
</dbReference>
<dbReference type="InterPro" id="IPR007192">
    <property type="entry name" value="APC8"/>
</dbReference>
<dbReference type="Proteomes" id="UP000028999">
    <property type="component" value="Unassembled WGS sequence"/>
</dbReference>
<dbReference type="Pfam" id="PF04049">
    <property type="entry name" value="ANAPC8"/>
    <property type="match status" value="1"/>
</dbReference>
<sequence length="495" mass="57085">MVSKESCRNEIRAAIRQLSDRCLYSAAKWAGEQLVGIEQDSSNFTPSNTRFQRGSSSIRRRFSTISTPQPSAGFSQPPATPLPQEEDEVIDGDLYLLAKSYFDCREYRRASHVLRDQMSNKSLFLRCYALYLAGEKRKEEEMIELEGPLGKSDAINRELVSLERELSALKRTGAIDSFGLYLYGVVLKEKGNESLARASLVESVNSYPWNWSAWSELQSLCTSIEILNSLNLNSHWMKEFFLGSAYQELRMHSESLAKYEYLQGIFSFSNYIQAQTAKAQYSLREFDQVEIMFEDLLRNDPYRVEDMDLYSNVLAVDVNPCDYRAWYGLGQAYEMMGMPFYALHYFRKSIFFLPNDSRLWIAMAKCYQSEQLHMLEEAIKCYKRAVNCGDTEGIALNQLAKLHQKLGRNEEAAFYFEKDLERMDAEGLEGPNMFEALVFLATHLKTNKKFDEAEVYCTRLLDYSGPEKEKAKSLLRGIRMAQTDFPSMDMEHFPL</sequence>
<reference evidence="9 10" key="1">
    <citation type="journal article" date="2014" name="Science">
        <title>Plant genetics. Early allopolyploid evolution in the post-Neolithic Brassica napus oilseed genome.</title>
        <authorList>
            <person name="Chalhoub B."/>
            <person name="Denoeud F."/>
            <person name="Liu S."/>
            <person name="Parkin I.A."/>
            <person name="Tang H."/>
            <person name="Wang X."/>
            <person name="Chiquet J."/>
            <person name="Belcram H."/>
            <person name="Tong C."/>
            <person name="Samans B."/>
            <person name="Correa M."/>
            <person name="Da Silva C."/>
            <person name="Just J."/>
            <person name="Falentin C."/>
            <person name="Koh C.S."/>
            <person name="Le Clainche I."/>
            <person name="Bernard M."/>
            <person name="Bento P."/>
            <person name="Noel B."/>
            <person name="Labadie K."/>
            <person name="Alberti A."/>
            <person name="Charles M."/>
            <person name="Arnaud D."/>
            <person name="Guo H."/>
            <person name="Daviaud C."/>
            <person name="Alamery S."/>
            <person name="Jabbari K."/>
            <person name="Zhao M."/>
            <person name="Edger P.P."/>
            <person name="Chelaifa H."/>
            <person name="Tack D."/>
            <person name="Lassalle G."/>
            <person name="Mestiri I."/>
            <person name="Schnel N."/>
            <person name="Le Paslier M.C."/>
            <person name="Fan G."/>
            <person name="Renault V."/>
            <person name="Bayer P.E."/>
            <person name="Golicz A.A."/>
            <person name="Manoli S."/>
            <person name="Lee T.H."/>
            <person name="Thi V.H."/>
            <person name="Chalabi S."/>
            <person name="Hu Q."/>
            <person name="Fan C."/>
            <person name="Tollenaere R."/>
            <person name="Lu Y."/>
            <person name="Battail C."/>
            <person name="Shen J."/>
            <person name="Sidebottom C.H."/>
            <person name="Wang X."/>
            <person name="Canaguier A."/>
            <person name="Chauveau A."/>
            <person name="Berard A."/>
            <person name="Deniot G."/>
            <person name="Guan M."/>
            <person name="Liu Z."/>
            <person name="Sun F."/>
            <person name="Lim Y.P."/>
            <person name="Lyons E."/>
            <person name="Town C.D."/>
            <person name="Bancroft I."/>
            <person name="Wang X."/>
            <person name="Meng J."/>
            <person name="Ma J."/>
            <person name="Pires J.C."/>
            <person name="King G.J."/>
            <person name="Brunel D."/>
            <person name="Delourme R."/>
            <person name="Renard M."/>
            <person name="Aury J.M."/>
            <person name="Adams K.L."/>
            <person name="Batley J."/>
            <person name="Snowdon R.J."/>
            <person name="Tost J."/>
            <person name="Edwards D."/>
            <person name="Zhou Y."/>
            <person name="Hua W."/>
            <person name="Sharpe A.G."/>
            <person name="Paterson A.H."/>
            <person name="Guan C."/>
            <person name="Wincker P."/>
        </authorList>
    </citation>
    <scope>NUCLEOTIDE SEQUENCE [LARGE SCALE GENOMIC DNA]</scope>
    <source>
        <strain evidence="10">cv. Darmor-bzh</strain>
    </source>
</reference>
<dbReference type="SUPFAM" id="SSF48452">
    <property type="entry name" value="TPR-like"/>
    <property type="match status" value="1"/>
</dbReference>
<name>A0A078J378_BRANA</name>
<gene>
    <name evidence="9" type="primary">BnaAnng14950D</name>
    <name evidence="9" type="ORF">GSBRNA2T00023052001</name>
</gene>
<dbReference type="PaxDb" id="3708-A0A078J378"/>
<keyword evidence="2" id="KW-0677">Repeat</keyword>